<comment type="caution">
    <text evidence="2">The sequence shown here is derived from an EMBL/GenBank/DDBJ whole genome shotgun (WGS) entry which is preliminary data.</text>
</comment>
<evidence type="ECO:0000313" key="3">
    <source>
        <dbReference type="Proteomes" id="UP000276133"/>
    </source>
</evidence>
<dbReference type="AlphaFoldDB" id="A0A3M7PB97"/>
<evidence type="ECO:0000313" key="2">
    <source>
        <dbReference type="EMBL" id="RMZ96332.1"/>
    </source>
</evidence>
<accession>A0A3M7PB97</accession>
<dbReference type="Proteomes" id="UP000276133">
    <property type="component" value="Unassembled WGS sequence"/>
</dbReference>
<gene>
    <name evidence="2" type="ORF">BpHYR1_018368</name>
</gene>
<organism evidence="2 3">
    <name type="scientific">Brachionus plicatilis</name>
    <name type="common">Marine rotifer</name>
    <name type="synonym">Brachionus muelleri</name>
    <dbReference type="NCBI Taxonomy" id="10195"/>
    <lineage>
        <taxon>Eukaryota</taxon>
        <taxon>Metazoa</taxon>
        <taxon>Spiralia</taxon>
        <taxon>Gnathifera</taxon>
        <taxon>Rotifera</taxon>
        <taxon>Eurotatoria</taxon>
        <taxon>Monogononta</taxon>
        <taxon>Pseudotrocha</taxon>
        <taxon>Ploima</taxon>
        <taxon>Brachionidae</taxon>
        <taxon>Brachionus</taxon>
    </lineage>
</organism>
<keyword evidence="3" id="KW-1185">Reference proteome</keyword>
<sequence>MSSFKSSINDSGNGTINQNDELNETEPGRKLPGTEQPQHGDTSSEEEFLNDANLSHNAACKLAFFD</sequence>
<evidence type="ECO:0000256" key="1">
    <source>
        <dbReference type="SAM" id="MobiDB-lite"/>
    </source>
</evidence>
<dbReference type="EMBL" id="REGN01012286">
    <property type="protein sequence ID" value="RMZ96332.1"/>
    <property type="molecule type" value="Genomic_DNA"/>
</dbReference>
<feature type="region of interest" description="Disordered" evidence="1">
    <location>
        <begin position="1"/>
        <end position="51"/>
    </location>
</feature>
<reference evidence="2 3" key="1">
    <citation type="journal article" date="2018" name="Sci. Rep.">
        <title>Genomic signatures of local adaptation to the degree of environmental predictability in rotifers.</title>
        <authorList>
            <person name="Franch-Gras L."/>
            <person name="Hahn C."/>
            <person name="Garcia-Roger E.M."/>
            <person name="Carmona M.J."/>
            <person name="Serra M."/>
            <person name="Gomez A."/>
        </authorList>
    </citation>
    <scope>NUCLEOTIDE SEQUENCE [LARGE SCALE GENOMIC DNA]</scope>
    <source>
        <strain evidence="2">HYR1</strain>
    </source>
</reference>
<name>A0A3M7PB97_BRAPC</name>
<proteinExistence type="predicted"/>
<feature type="compositionally biased region" description="Polar residues" evidence="1">
    <location>
        <begin position="1"/>
        <end position="20"/>
    </location>
</feature>
<protein>
    <submittedName>
        <fullName evidence="2">Uncharacterized protein</fullName>
    </submittedName>
</protein>